<dbReference type="EMBL" id="JBHMBE010000003">
    <property type="protein sequence ID" value="MFB9645902.1"/>
    <property type="molecule type" value="Genomic_DNA"/>
</dbReference>
<organism evidence="1 2">
    <name type="scientific">Microbacterium terregens</name>
    <dbReference type="NCBI Taxonomy" id="69363"/>
    <lineage>
        <taxon>Bacteria</taxon>
        <taxon>Bacillati</taxon>
        <taxon>Actinomycetota</taxon>
        <taxon>Actinomycetes</taxon>
        <taxon>Micrococcales</taxon>
        <taxon>Microbacteriaceae</taxon>
        <taxon>Microbacterium</taxon>
    </lineage>
</organism>
<accession>A0ABV5T0H3</accession>
<name>A0ABV5T0H3_9MICO</name>
<dbReference type="Proteomes" id="UP001589611">
    <property type="component" value="Unassembled WGS sequence"/>
</dbReference>
<protein>
    <submittedName>
        <fullName evidence="1">Fe-S oxidoreductase</fullName>
    </submittedName>
</protein>
<evidence type="ECO:0000313" key="1">
    <source>
        <dbReference type="EMBL" id="MFB9645902.1"/>
    </source>
</evidence>
<proteinExistence type="predicted"/>
<dbReference type="RefSeq" id="WP_344712474.1">
    <property type="nucleotide sequence ID" value="NZ_BAAAWH010000001.1"/>
</dbReference>
<evidence type="ECO:0000313" key="2">
    <source>
        <dbReference type="Proteomes" id="UP001589611"/>
    </source>
</evidence>
<keyword evidence="2" id="KW-1185">Reference proteome</keyword>
<gene>
    <name evidence="1" type="ORF">ACFFPJ_08830</name>
</gene>
<comment type="caution">
    <text evidence="1">The sequence shown here is derived from an EMBL/GenBank/DDBJ whole genome shotgun (WGS) entry which is preliminary data.</text>
</comment>
<reference evidence="1 2" key="1">
    <citation type="submission" date="2024-09" db="EMBL/GenBank/DDBJ databases">
        <authorList>
            <person name="Sun Q."/>
            <person name="Mori K."/>
        </authorList>
    </citation>
    <scope>NUCLEOTIDE SEQUENCE [LARGE SCALE GENOMIC DNA]</scope>
    <source>
        <strain evidence="1 2">JCM 1342</strain>
    </source>
</reference>
<sequence>MSPIPSPPTGWRAEADRAVERGARLDRFLPFLDSPVSHAGYVYGTVVGWIWGSMWSTGRIERRAGLWVFRGLPRWAYRRGGVCVGGCYLTGAEPVTDRVLAHEAVHARQWRRYGFLMPVLYLLAGRNPLRNRFEIEAGLEDGNYVPRSRSPRRGDLTSSGSALA</sequence>